<evidence type="ECO:0000313" key="7">
    <source>
        <dbReference type="EMBL" id="VBB25519.1"/>
    </source>
</evidence>
<dbReference type="Gene3D" id="3.90.226.10">
    <property type="entry name" value="2-enoyl-CoA Hydratase, Chain A, domain 1"/>
    <property type="match status" value="1"/>
</dbReference>
<dbReference type="InterPro" id="IPR051053">
    <property type="entry name" value="ECH/Chromodomain_protein"/>
</dbReference>
<evidence type="ECO:0000313" key="8">
    <source>
        <dbReference type="Proteomes" id="UP000276991"/>
    </source>
</evidence>
<dbReference type="EMBL" id="UPTC01000021">
    <property type="protein sequence ID" value="VBB25519.1"/>
    <property type="molecule type" value="Genomic_DNA"/>
</dbReference>
<dbReference type="GO" id="GO:0000062">
    <property type="term" value="F:fatty-acyl-CoA binding"/>
    <property type="evidence" value="ECO:0007669"/>
    <property type="project" value="InterPro"/>
</dbReference>
<dbReference type="GO" id="GO:0005777">
    <property type="term" value="C:peroxisome"/>
    <property type="evidence" value="ECO:0007669"/>
    <property type="project" value="UniProtKB-SubCell"/>
</dbReference>
<dbReference type="Gene3D" id="1.10.12.10">
    <property type="entry name" value="Lyase 2-enoyl-coa Hydratase, Chain A, domain 2"/>
    <property type="match status" value="1"/>
</dbReference>
<protein>
    <recommendedName>
        <fullName evidence="6">ACB domain-containing protein</fullName>
    </recommendedName>
</protein>
<dbReference type="PANTHER" id="PTHR43684">
    <property type="match status" value="1"/>
</dbReference>
<keyword evidence="8" id="KW-1185">Reference proteome</keyword>
<evidence type="ECO:0000259" key="6">
    <source>
        <dbReference type="PROSITE" id="PS51228"/>
    </source>
</evidence>
<dbReference type="SUPFAM" id="SSF46785">
    <property type="entry name" value="Winged helix' DNA-binding domain"/>
    <property type="match status" value="1"/>
</dbReference>
<proteinExistence type="inferred from homology"/>
<dbReference type="SUPFAM" id="SSF47027">
    <property type="entry name" value="Acyl-CoA binding protein"/>
    <property type="match status" value="1"/>
</dbReference>
<name>A0A498S235_ACAVI</name>
<dbReference type="InterPro" id="IPR014748">
    <property type="entry name" value="Enoyl-CoA_hydra_C"/>
</dbReference>
<dbReference type="Pfam" id="PF00378">
    <property type="entry name" value="ECH_1"/>
    <property type="match status" value="1"/>
</dbReference>
<dbReference type="AlphaFoldDB" id="A0A498S235"/>
<comment type="subcellular location">
    <subcellularLocation>
        <location evidence="1">Peroxisome</location>
    </subcellularLocation>
</comment>
<comment type="similarity">
    <text evidence="2">Belongs to the rad21 family.</text>
</comment>
<dbReference type="InterPro" id="IPR006910">
    <property type="entry name" value="Rad21_Rec8_N"/>
</dbReference>
<dbReference type="OrthoDB" id="409763at2759"/>
<dbReference type="Gene3D" id="1.10.10.580">
    <property type="entry name" value="Structural maintenance of chromosome 1. Chain E"/>
    <property type="match status" value="1"/>
</dbReference>
<dbReference type="Gene3D" id="1.20.80.10">
    <property type="match status" value="1"/>
</dbReference>
<dbReference type="Pfam" id="PF04825">
    <property type="entry name" value="Rad21_Rec8_N"/>
    <property type="match status" value="1"/>
</dbReference>
<dbReference type="PANTHER" id="PTHR43684:SF1">
    <property type="entry name" value="ENOYL-COA DELTA ISOMERASE 2"/>
    <property type="match status" value="1"/>
</dbReference>
<dbReference type="InterPro" id="IPR006909">
    <property type="entry name" value="Rad21/Rec8_C_eu"/>
</dbReference>
<feature type="compositionally biased region" description="Polar residues" evidence="5">
    <location>
        <begin position="427"/>
        <end position="446"/>
    </location>
</feature>
<dbReference type="STRING" id="6277.A0A498S235"/>
<dbReference type="InterPro" id="IPR029045">
    <property type="entry name" value="ClpP/crotonase-like_dom_sf"/>
</dbReference>
<dbReference type="InterPro" id="IPR035984">
    <property type="entry name" value="Acyl-CoA-binding_sf"/>
</dbReference>
<dbReference type="GO" id="GO:0004165">
    <property type="term" value="F:delta(3)-delta(2)-enoyl-CoA isomerase activity"/>
    <property type="evidence" value="ECO:0007669"/>
    <property type="project" value="UniProtKB-ARBA"/>
</dbReference>
<feature type="region of interest" description="Disordered" evidence="5">
    <location>
        <begin position="424"/>
        <end position="447"/>
    </location>
</feature>
<evidence type="ECO:0000256" key="3">
    <source>
        <dbReference type="ARBA" id="ARBA00023140"/>
    </source>
</evidence>
<evidence type="ECO:0000256" key="5">
    <source>
        <dbReference type="SAM" id="MobiDB-lite"/>
    </source>
</evidence>
<dbReference type="InterPro" id="IPR036390">
    <property type="entry name" value="WH_DNA-bd_sf"/>
</dbReference>
<dbReference type="InterPro" id="IPR014352">
    <property type="entry name" value="FERM/acyl-CoA-bd_prot_sf"/>
</dbReference>
<evidence type="ECO:0000256" key="1">
    <source>
        <dbReference type="ARBA" id="ARBA00004275"/>
    </source>
</evidence>
<accession>A0A498S235</accession>
<feature type="domain" description="ACB" evidence="6">
    <location>
        <begin position="652"/>
        <end position="736"/>
    </location>
</feature>
<organism evidence="7 8">
    <name type="scientific">Acanthocheilonema viteae</name>
    <name type="common">Filarial nematode worm</name>
    <name type="synonym">Dipetalonema viteae</name>
    <dbReference type="NCBI Taxonomy" id="6277"/>
    <lineage>
        <taxon>Eukaryota</taxon>
        <taxon>Metazoa</taxon>
        <taxon>Ecdysozoa</taxon>
        <taxon>Nematoda</taxon>
        <taxon>Chromadorea</taxon>
        <taxon>Rhabditida</taxon>
        <taxon>Spirurina</taxon>
        <taxon>Spiruromorpha</taxon>
        <taxon>Filarioidea</taxon>
        <taxon>Onchocercidae</taxon>
        <taxon>Acanthocheilonema</taxon>
    </lineage>
</organism>
<dbReference type="PRINTS" id="PR00689">
    <property type="entry name" value="ACOABINDINGP"/>
</dbReference>
<reference evidence="7 8" key="1">
    <citation type="submission" date="2018-08" db="EMBL/GenBank/DDBJ databases">
        <authorList>
            <person name="Laetsch R D."/>
            <person name="Stevens L."/>
            <person name="Kumar S."/>
            <person name="Blaxter L. M."/>
        </authorList>
    </citation>
    <scope>NUCLEOTIDE SEQUENCE [LARGE SCALE GENOMIC DNA]</scope>
</reference>
<dbReference type="CDD" id="cd21747">
    <property type="entry name" value="Rad21_Rec8_M"/>
    <property type="match status" value="1"/>
</dbReference>
<dbReference type="InterPro" id="IPR000582">
    <property type="entry name" value="Acyl-CoA-binding_protein"/>
</dbReference>
<dbReference type="Proteomes" id="UP000276991">
    <property type="component" value="Unassembled WGS sequence"/>
</dbReference>
<gene>
    <name evidence="7" type="ORF">NAV_LOCUS349</name>
</gene>
<dbReference type="PROSITE" id="PS51228">
    <property type="entry name" value="ACB_2"/>
    <property type="match status" value="1"/>
</dbReference>
<keyword evidence="4" id="KW-0413">Isomerase</keyword>
<dbReference type="InterPro" id="IPR023093">
    <property type="entry name" value="ScpA-like_C"/>
</dbReference>
<dbReference type="SUPFAM" id="SSF52096">
    <property type="entry name" value="ClpP/crotonase"/>
    <property type="match status" value="1"/>
</dbReference>
<sequence length="1003" mass="113717">MFFIPSLLMKRNEPLAVIWRVVFDEKWRPSRKIILDINVQRVCELLIGKIPNGNPGEIKFSLYLLAQLSYGIALIVQKRGDILCRDMETFIPIIRRYQDEDENESSMKGKKDRKKRAAKRNDLLILDSSFETIENEHLKFVLDYSAITLREDIPLPEIDILFNDDFGPLTAAEALQMEALLKEDSEHIIESKSGSTNGSKECMVNIVPETLANNRDVDKTTHVFEMMEVSDEGEICKERQYDLGSDETLRESEIKHPTSLSILELSEVHDSQMLVPKKKRRKHGTIIDEITMFSKVQLQAQIDNSNDLLHIRDEVIPQISKHRMVTVQDLFDAYPVTLREFSKNPASNLDAWIAAPEYDEPPLQYEEAMQLEPMQPPPMRILHHSLVGKETSIEPTSHGSVTIEQQDLERQSVTPLMENIEQERRNTTSTAPFSSIHITDPSSQLRSDGGLPIAFSESQQFDEKMKISVATIFERITKENGLQERIDDSFILSAEKARVTELFSNLGVESELYGTRLESSTENVLVDEKYSEYEIRQEDPQNEVNVRKISVMQDRFQLKINKVESAVKTSDSSVPVYHQTQKAHELFGLITEFLNFYKISKLCFSELVRGRSAVFAARAFTNLLELLSKQKVKVEQKENFAEIIISLSLKSWEAEFQQAIEKVKQLPGGQDIRTKLKLYGLYKQATIGDIESKQLLLPSPSQAKYDAWRECKGKSTDEAQKMYVDVVNKLSAAETEVSPAAISHSLKPVPGLDIAIKDKILWIKLNRPSKCNALTLEMYDGITNALNYANEIDTTVTAFIGSGQYFCSGNDLSNFTKITGPENIACMISKAGQVLSSYVAAYINHKKALVALINGPAIGIAVTALPLFDLVITSDKATFNTPFTVLGQSPEACSSYTFPMIMGYCKASEILIFDKKLTAQEAHERNLVCRVLPSFCFREVAETYVEKISQLPPKSLFYNKELLRSIHREALLAQNEREISLLTQRLQSAECINAIQRFMIRKK</sequence>
<dbReference type="Pfam" id="PF00887">
    <property type="entry name" value="ACBP"/>
    <property type="match status" value="1"/>
</dbReference>
<evidence type="ECO:0000256" key="2">
    <source>
        <dbReference type="ARBA" id="ARBA00009870"/>
    </source>
</evidence>
<keyword evidence="3" id="KW-0576">Peroxisome</keyword>
<dbReference type="CDD" id="cd06558">
    <property type="entry name" value="crotonase-like"/>
    <property type="match status" value="1"/>
</dbReference>
<dbReference type="InterPro" id="IPR001753">
    <property type="entry name" value="Enoyl-CoA_hydra/iso"/>
</dbReference>
<dbReference type="Pfam" id="PF04824">
    <property type="entry name" value="Rad21_Rec8"/>
    <property type="match status" value="1"/>
</dbReference>
<evidence type="ECO:0000256" key="4">
    <source>
        <dbReference type="ARBA" id="ARBA00023235"/>
    </source>
</evidence>